<sequence>MAYVYPNCVSVVLWEGGRIRLNPDQKWPADDPFVTARPEFFSAEPRMVASSPGYAPVERATAAPGETRRARRPKQSKPAAQADSSESNE</sequence>
<evidence type="ECO:0000313" key="2">
    <source>
        <dbReference type="EMBL" id="PWK81720.1"/>
    </source>
</evidence>
<feature type="region of interest" description="Disordered" evidence="1">
    <location>
        <begin position="47"/>
        <end position="89"/>
    </location>
</feature>
<evidence type="ECO:0000256" key="1">
    <source>
        <dbReference type="SAM" id="MobiDB-lite"/>
    </source>
</evidence>
<evidence type="ECO:0000313" key="3">
    <source>
        <dbReference type="Proteomes" id="UP000246005"/>
    </source>
</evidence>
<protein>
    <submittedName>
        <fullName evidence="2">Uncharacterized protein</fullName>
    </submittedName>
</protein>
<dbReference type="Proteomes" id="UP000246005">
    <property type="component" value="Unassembled WGS sequence"/>
</dbReference>
<organism evidence="2 3">
    <name type="scientific">Lentzea atacamensis</name>
    <dbReference type="NCBI Taxonomy" id="531938"/>
    <lineage>
        <taxon>Bacteria</taxon>
        <taxon>Bacillati</taxon>
        <taxon>Actinomycetota</taxon>
        <taxon>Actinomycetes</taxon>
        <taxon>Pseudonocardiales</taxon>
        <taxon>Pseudonocardiaceae</taxon>
        <taxon>Lentzea</taxon>
    </lineage>
</organism>
<dbReference type="AlphaFoldDB" id="A0A316HNG7"/>
<proteinExistence type="predicted"/>
<name>A0A316HNG7_9PSEU</name>
<dbReference type="RefSeq" id="WP_146231839.1">
    <property type="nucleotide sequence ID" value="NZ_QGHB01000016.1"/>
</dbReference>
<reference evidence="2 3" key="1">
    <citation type="submission" date="2018-05" db="EMBL/GenBank/DDBJ databases">
        <title>Genomic Encyclopedia of Type Strains, Phase IV (KMG-IV): sequencing the most valuable type-strain genomes for metagenomic binning, comparative biology and taxonomic classification.</title>
        <authorList>
            <person name="Goeker M."/>
        </authorList>
    </citation>
    <scope>NUCLEOTIDE SEQUENCE [LARGE SCALE GENOMIC DNA]</scope>
    <source>
        <strain evidence="2 3">DSM 45480</strain>
    </source>
</reference>
<accession>A0A316HNG7</accession>
<comment type="caution">
    <text evidence="2">The sequence shown here is derived from an EMBL/GenBank/DDBJ whole genome shotgun (WGS) entry which is preliminary data.</text>
</comment>
<gene>
    <name evidence="2" type="ORF">C8D88_116132</name>
</gene>
<dbReference type="EMBL" id="QGHB01000016">
    <property type="protein sequence ID" value="PWK81720.1"/>
    <property type="molecule type" value="Genomic_DNA"/>
</dbReference>